<dbReference type="Pfam" id="PF00248">
    <property type="entry name" value="Aldo_ket_red"/>
    <property type="match status" value="1"/>
</dbReference>
<comment type="caution">
    <text evidence="2">The sequence shown here is derived from an EMBL/GenBank/DDBJ whole genome shotgun (WGS) entry which is preliminary data.</text>
</comment>
<evidence type="ECO:0000313" key="2">
    <source>
        <dbReference type="EMBL" id="RAK69649.1"/>
    </source>
</evidence>
<evidence type="ECO:0000313" key="3">
    <source>
        <dbReference type="Proteomes" id="UP000248553"/>
    </source>
</evidence>
<dbReference type="InterPro" id="IPR020471">
    <property type="entry name" value="AKR"/>
</dbReference>
<feature type="domain" description="NADP-dependent oxidoreductase" evidence="1">
    <location>
        <begin position="9"/>
        <end position="265"/>
    </location>
</feature>
<sequence length="300" mass="32245">MTAAEFRQKLALGTAQFGLAYGINNTHGRPADATVAAVLAEARTAGLTLLDTAAAYGDSEARLGQWLSEQAEASFGVVTKVAAAAPAVVRSAVQASLARLQLPQVYGVLFHDFNALQQQPAAWQGLQASRAAGLTARIGISLYHPWQAQWLLDRRGWDVDLLQVPYNVLDQRFATVLPALAARGVEVHVRSAFLQGLLLRPLDALPTYFEPLRPRLTQLRTLTAEAGIPLEATLLLFAATAPGVSRVVIGVDTAANLRANVAAAQYLTPFSALRPSLAGLLETREELLLPYRWPKTHAAD</sequence>
<dbReference type="PANTHER" id="PTHR42686:SF1">
    <property type="entry name" value="GH17980P-RELATED"/>
    <property type="match status" value="1"/>
</dbReference>
<dbReference type="InterPro" id="IPR036812">
    <property type="entry name" value="NAD(P)_OxRdtase_dom_sf"/>
</dbReference>
<dbReference type="GO" id="GO:0005829">
    <property type="term" value="C:cytosol"/>
    <property type="evidence" value="ECO:0007669"/>
    <property type="project" value="TreeGrafter"/>
</dbReference>
<dbReference type="CDD" id="cd19097">
    <property type="entry name" value="AKR_unchar"/>
    <property type="match status" value="1"/>
</dbReference>
<dbReference type="Proteomes" id="UP000248553">
    <property type="component" value="Unassembled WGS sequence"/>
</dbReference>
<reference evidence="3" key="1">
    <citation type="submission" date="2018-05" db="EMBL/GenBank/DDBJ databases">
        <authorList>
            <person name="Nie L."/>
        </authorList>
    </citation>
    <scope>NUCLEOTIDE SEQUENCE [LARGE SCALE GENOMIC DNA]</scope>
    <source>
        <strain evidence="3">NL</strain>
    </source>
</reference>
<gene>
    <name evidence="2" type="ORF">DLM85_01965</name>
</gene>
<proteinExistence type="predicted"/>
<accession>A0A328BST3</accession>
<dbReference type="OrthoDB" id="9773828at2"/>
<dbReference type="EMBL" id="QHKM01000001">
    <property type="protein sequence ID" value="RAK69649.1"/>
    <property type="molecule type" value="Genomic_DNA"/>
</dbReference>
<evidence type="ECO:0000259" key="1">
    <source>
        <dbReference type="Pfam" id="PF00248"/>
    </source>
</evidence>
<organism evidence="2 3">
    <name type="scientific">Hymenobacter edaphi</name>
    <dbReference type="NCBI Taxonomy" id="2211146"/>
    <lineage>
        <taxon>Bacteria</taxon>
        <taxon>Pseudomonadati</taxon>
        <taxon>Bacteroidota</taxon>
        <taxon>Cytophagia</taxon>
        <taxon>Cytophagales</taxon>
        <taxon>Hymenobacteraceae</taxon>
        <taxon>Hymenobacter</taxon>
    </lineage>
</organism>
<dbReference type="SUPFAM" id="SSF51430">
    <property type="entry name" value="NAD(P)-linked oxidoreductase"/>
    <property type="match status" value="1"/>
</dbReference>
<protein>
    <submittedName>
        <fullName evidence="2">Aldo/keto reductase</fullName>
    </submittedName>
</protein>
<dbReference type="AlphaFoldDB" id="A0A328BST3"/>
<dbReference type="Gene3D" id="3.20.20.100">
    <property type="entry name" value="NADP-dependent oxidoreductase domain"/>
    <property type="match status" value="1"/>
</dbReference>
<dbReference type="PANTHER" id="PTHR42686">
    <property type="entry name" value="GH17980P-RELATED"/>
    <property type="match status" value="1"/>
</dbReference>
<dbReference type="InterPro" id="IPR023210">
    <property type="entry name" value="NADP_OxRdtase_dom"/>
</dbReference>
<keyword evidence="3" id="KW-1185">Reference proteome</keyword>
<dbReference type="GO" id="GO:0016491">
    <property type="term" value="F:oxidoreductase activity"/>
    <property type="evidence" value="ECO:0007669"/>
    <property type="project" value="InterPro"/>
</dbReference>
<name>A0A328BST3_9BACT</name>
<dbReference type="RefSeq" id="WP_111476385.1">
    <property type="nucleotide sequence ID" value="NZ_QHKM01000001.1"/>
</dbReference>